<accession>A0A0F5K607</accession>
<evidence type="ECO:0000313" key="2">
    <source>
        <dbReference type="Proteomes" id="UP000033618"/>
    </source>
</evidence>
<organism evidence="1 2">
    <name type="scientific">Robbsia andropogonis</name>
    <dbReference type="NCBI Taxonomy" id="28092"/>
    <lineage>
        <taxon>Bacteria</taxon>
        <taxon>Pseudomonadati</taxon>
        <taxon>Pseudomonadota</taxon>
        <taxon>Betaproteobacteria</taxon>
        <taxon>Burkholderiales</taxon>
        <taxon>Burkholderiaceae</taxon>
        <taxon>Robbsia</taxon>
    </lineage>
</organism>
<dbReference type="SUPFAM" id="SSF53448">
    <property type="entry name" value="Nucleotide-diphospho-sugar transferases"/>
    <property type="match status" value="1"/>
</dbReference>
<keyword evidence="2" id="KW-1185">Reference proteome</keyword>
<sequence>MQVTYEKTRTPRAGIIADNDASAIGCEHAQTNEASDTTELGSATALRQLPTPVTMLGTGYRVEEPRRNLWHAGESLPTLQATDHRASANEEIVIIPGCATVRSGPNILTPSHMAFFEVRSEHEIKPVIYDTASGKWCDADDDTPIDSSAPTDAMMGALTLFRPRCVAETFPDARPIPKIAFSFWVGAPPPKHYLKKVRHNAKVLRRSGYRFALILDTHDPVGDGTEDALKSGIWPFKRSHIQIERWRDTKKTLRDFCRGHPDRLAMITAALENYRAISHLGIYAGAADIARYLLLFQRGGLYIDMDDALPGGFDGVLLADSHMVWSPLLEGGPHESVLGDTRSLANNMLAAQAGSPIMARALSLSNERLANGGLAALTRAASPGAGLRKDGGQHYHGGQRALVTRERAQALFINTGPVLLHDAAREVAPGFVTYLERVDSARKRAADLIRDGAYQARLTRTMLPLDAAYEVRTETGASWDRTPVPFSRRFSRRCPPRSNSDGV</sequence>
<name>A0A0F5K607_9BURK</name>
<proteinExistence type="predicted"/>
<evidence type="ECO:0000313" key="1">
    <source>
        <dbReference type="EMBL" id="KKB65304.1"/>
    </source>
</evidence>
<evidence type="ECO:0008006" key="3">
    <source>
        <dbReference type="Google" id="ProtNLM"/>
    </source>
</evidence>
<reference evidence="1 2" key="1">
    <citation type="submission" date="2015-03" db="EMBL/GenBank/DDBJ databases">
        <title>Draft Genome Sequence of Burkholderia andropogonis type strain ICMP2807, isolated from Sorghum bicolor.</title>
        <authorList>
            <person name="Lopes-Santos L."/>
            <person name="Castro D.B."/>
            <person name="Ottoboni L.M."/>
            <person name="Park D."/>
            <person name="Weirc B.S."/>
            <person name="Destefano S.A."/>
        </authorList>
    </citation>
    <scope>NUCLEOTIDE SEQUENCE [LARGE SCALE GENOMIC DNA]</scope>
    <source>
        <strain evidence="1 2">ICMP2807</strain>
    </source>
</reference>
<dbReference type="EMBL" id="LAQU01000001">
    <property type="protein sequence ID" value="KKB65304.1"/>
    <property type="molecule type" value="Genomic_DNA"/>
</dbReference>
<dbReference type="Pfam" id="PF04488">
    <property type="entry name" value="Gly_transf_sug"/>
    <property type="match status" value="1"/>
</dbReference>
<dbReference type="Gene3D" id="3.90.550.20">
    <property type="match status" value="1"/>
</dbReference>
<dbReference type="InterPro" id="IPR007577">
    <property type="entry name" value="GlycoTrfase_DXD_sugar-bd_CS"/>
</dbReference>
<comment type="caution">
    <text evidence="1">The sequence shown here is derived from an EMBL/GenBank/DDBJ whole genome shotgun (WGS) entry which is preliminary data.</text>
</comment>
<protein>
    <recommendedName>
        <fullName evidence="3">Mannosyltransferase</fullName>
    </recommendedName>
</protein>
<dbReference type="PATRIC" id="fig|28092.6.peg.341"/>
<dbReference type="Proteomes" id="UP000033618">
    <property type="component" value="Unassembled WGS sequence"/>
</dbReference>
<gene>
    <name evidence="1" type="ORF">WM40_01480</name>
</gene>
<dbReference type="AlphaFoldDB" id="A0A0F5K607"/>
<dbReference type="InterPro" id="IPR029044">
    <property type="entry name" value="Nucleotide-diphossugar_trans"/>
</dbReference>